<keyword evidence="4" id="KW-1185">Reference proteome</keyword>
<protein>
    <recommendedName>
        <fullName evidence="2">DUF7260 domain-containing protein</fullName>
    </recommendedName>
</protein>
<feature type="domain" description="DUF7260" evidence="2">
    <location>
        <begin position="51"/>
        <end position="291"/>
    </location>
</feature>
<sequence length="302" mass="33534">MTVYYARRSSRIEPETSCSAIECTIMSGITDVALFIVISGFVMVLGALFFLPQVRDICAEESTRTSRETQAFDRFVNRVKNIETAPVSTAPPQTTTGHATAPVVASPMESGLDEIREAYRDTVMAVPHYEEDYGESLVDNVSEEFSSEIATVLTDGGQLTPPVQRAIITQACESRENRNQFAEIISEEEQSLKTADRDLTSILSDLDHLTDRSFPDQSYTDLETMWQQSRGLEDRIEAVLADRQAAIRSIATGTRFTDHSALSEYLYHSLSTTQPVLEDCARVATQVKTAQSVVIDSLTRRV</sequence>
<evidence type="ECO:0000256" key="1">
    <source>
        <dbReference type="SAM" id="Phobius"/>
    </source>
</evidence>
<evidence type="ECO:0000259" key="2">
    <source>
        <dbReference type="Pfam" id="PF23921"/>
    </source>
</evidence>
<reference evidence="3 4" key="1">
    <citation type="journal article" date="2019" name="Int. J. Syst. Evol. Microbiol.">
        <title>The Global Catalogue of Microorganisms (GCM) 10K type strain sequencing project: providing services to taxonomists for standard genome sequencing and annotation.</title>
        <authorList>
            <consortium name="The Broad Institute Genomics Platform"/>
            <consortium name="The Broad Institute Genome Sequencing Center for Infectious Disease"/>
            <person name="Wu L."/>
            <person name="Ma J."/>
        </authorList>
    </citation>
    <scope>NUCLEOTIDE SEQUENCE [LARGE SCALE GENOMIC DNA]</scope>
    <source>
        <strain evidence="3 4">CGMCC 1.15824</strain>
    </source>
</reference>
<dbReference type="InterPro" id="IPR055684">
    <property type="entry name" value="DUF7260"/>
</dbReference>
<keyword evidence="1" id="KW-1133">Transmembrane helix</keyword>
<dbReference type="EMBL" id="JBHSJG010000044">
    <property type="protein sequence ID" value="MFC4989260.1"/>
    <property type="molecule type" value="Genomic_DNA"/>
</dbReference>
<dbReference type="AlphaFoldDB" id="A0ABD5QHU9"/>
<name>A0ABD5QHU9_9EURY</name>
<feature type="transmembrane region" description="Helical" evidence="1">
    <location>
        <begin position="32"/>
        <end position="51"/>
    </location>
</feature>
<accession>A0ABD5QHU9</accession>
<gene>
    <name evidence="3" type="ORF">ACFPFO_16140</name>
</gene>
<dbReference type="RefSeq" id="WP_224829872.1">
    <property type="nucleotide sequence ID" value="NZ_JAIWHV010000030.1"/>
</dbReference>
<keyword evidence="1" id="KW-0472">Membrane</keyword>
<evidence type="ECO:0000313" key="4">
    <source>
        <dbReference type="Proteomes" id="UP001595925"/>
    </source>
</evidence>
<keyword evidence="1" id="KW-0812">Transmembrane</keyword>
<comment type="caution">
    <text evidence="3">The sequence shown here is derived from an EMBL/GenBank/DDBJ whole genome shotgun (WGS) entry which is preliminary data.</text>
</comment>
<evidence type="ECO:0000313" key="3">
    <source>
        <dbReference type="EMBL" id="MFC4989260.1"/>
    </source>
</evidence>
<proteinExistence type="predicted"/>
<organism evidence="3 4">
    <name type="scientific">Saliphagus infecundisoli</name>
    <dbReference type="NCBI Taxonomy" id="1849069"/>
    <lineage>
        <taxon>Archaea</taxon>
        <taxon>Methanobacteriati</taxon>
        <taxon>Methanobacteriota</taxon>
        <taxon>Stenosarchaea group</taxon>
        <taxon>Halobacteria</taxon>
        <taxon>Halobacteriales</taxon>
        <taxon>Natrialbaceae</taxon>
        <taxon>Saliphagus</taxon>
    </lineage>
</organism>
<dbReference type="Proteomes" id="UP001595925">
    <property type="component" value="Unassembled WGS sequence"/>
</dbReference>
<dbReference type="Pfam" id="PF23921">
    <property type="entry name" value="DUF7260"/>
    <property type="match status" value="1"/>
</dbReference>